<name>A0A2G2WAB5_CAPBA</name>
<proteinExistence type="inferred from homology"/>
<dbReference type="GO" id="GO:0003677">
    <property type="term" value="F:DNA binding"/>
    <property type="evidence" value="ECO:0007669"/>
    <property type="project" value="InterPro"/>
</dbReference>
<evidence type="ECO:0000313" key="9">
    <source>
        <dbReference type="EMBL" id="PHT42157.1"/>
    </source>
</evidence>
<evidence type="ECO:0000256" key="4">
    <source>
        <dbReference type="ARBA" id="ARBA00022833"/>
    </source>
</evidence>
<evidence type="ECO:0000313" key="10">
    <source>
        <dbReference type="Proteomes" id="UP000224567"/>
    </source>
</evidence>
<dbReference type="Pfam" id="PF14541">
    <property type="entry name" value="TAXi_C"/>
    <property type="match status" value="1"/>
</dbReference>
<comment type="caution">
    <text evidence="9">The sequence shown here is derived from an EMBL/GenBank/DDBJ whole genome shotgun (WGS) entry which is preliminary data.</text>
</comment>
<dbReference type="PROSITE" id="PS51767">
    <property type="entry name" value="PEPTIDASE_A1"/>
    <property type="match status" value="1"/>
</dbReference>
<keyword evidence="4" id="KW-0862">Zinc</keyword>
<dbReference type="GO" id="GO:0008270">
    <property type="term" value="F:zinc ion binding"/>
    <property type="evidence" value="ECO:0007669"/>
    <property type="project" value="UniProtKB-KW"/>
</dbReference>
<organism evidence="9 10">
    <name type="scientific">Capsicum baccatum</name>
    <name type="common">Peruvian pepper</name>
    <dbReference type="NCBI Taxonomy" id="33114"/>
    <lineage>
        <taxon>Eukaryota</taxon>
        <taxon>Viridiplantae</taxon>
        <taxon>Streptophyta</taxon>
        <taxon>Embryophyta</taxon>
        <taxon>Tracheophyta</taxon>
        <taxon>Spermatophyta</taxon>
        <taxon>Magnoliopsida</taxon>
        <taxon>eudicotyledons</taxon>
        <taxon>Gunneridae</taxon>
        <taxon>Pentapetalae</taxon>
        <taxon>asterids</taxon>
        <taxon>lamiids</taxon>
        <taxon>Solanales</taxon>
        <taxon>Solanaceae</taxon>
        <taxon>Solanoideae</taxon>
        <taxon>Capsiceae</taxon>
        <taxon>Capsicum</taxon>
    </lineage>
</organism>
<dbReference type="InterPro" id="IPR033121">
    <property type="entry name" value="PEPTIDASE_A1"/>
</dbReference>
<feature type="region of interest" description="Disordered" evidence="6">
    <location>
        <begin position="18"/>
        <end position="50"/>
    </location>
</feature>
<gene>
    <name evidence="9" type="ORF">CQW23_16182</name>
</gene>
<dbReference type="EMBL" id="MLFT02000007">
    <property type="protein sequence ID" value="PHT42157.1"/>
    <property type="molecule type" value="Genomic_DNA"/>
</dbReference>
<evidence type="ECO:0000256" key="3">
    <source>
        <dbReference type="ARBA" id="ARBA00022771"/>
    </source>
</evidence>
<dbReference type="Gene3D" id="2.40.70.10">
    <property type="entry name" value="Acid Proteases"/>
    <property type="match status" value="3"/>
</dbReference>
<dbReference type="OrthoDB" id="851873at2759"/>
<dbReference type="AlphaFoldDB" id="A0A2G2WAB5"/>
<evidence type="ECO:0000256" key="1">
    <source>
        <dbReference type="ARBA" id="ARBA00007447"/>
    </source>
</evidence>
<dbReference type="InterPro" id="IPR021109">
    <property type="entry name" value="Peptidase_aspartic_dom_sf"/>
</dbReference>
<reference evidence="9 10" key="1">
    <citation type="journal article" date="2017" name="Genome Biol.">
        <title>New reference genome sequences of hot pepper reveal the massive evolution of plant disease-resistance genes by retroduplication.</title>
        <authorList>
            <person name="Kim S."/>
            <person name="Park J."/>
            <person name="Yeom S.I."/>
            <person name="Kim Y.M."/>
            <person name="Seo E."/>
            <person name="Kim K.T."/>
            <person name="Kim M.S."/>
            <person name="Lee J.M."/>
            <person name="Cheong K."/>
            <person name="Shin H.S."/>
            <person name="Kim S.B."/>
            <person name="Han K."/>
            <person name="Lee J."/>
            <person name="Park M."/>
            <person name="Lee H.A."/>
            <person name="Lee H.Y."/>
            <person name="Lee Y."/>
            <person name="Oh S."/>
            <person name="Lee J.H."/>
            <person name="Choi E."/>
            <person name="Choi E."/>
            <person name="Lee S.E."/>
            <person name="Jeon J."/>
            <person name="Kim H."/>
            <person name="Choi G."/>
            <person name="Song H."/>
            <person name="Lee J."/>
            <person name="Lee S.C."/>
            <person name="Kwon J.K."/>
            <person name="Lee H.Y."/>
            <person name="Koo N."/>
            <person name="Hong Y."/>
            <person name="Kim R.W."/>
            <person name="Kang W.H."/>
            <person name="Huh J.H."/>
            <person name="Kang B.C."/>
            <person name="Yang T.J."/>
            <person name="Lee Y.H."/>
            <person name="Bennetzen J.L."/>
            <person name="Choi D."/>
        </authorList>
    </citation>
    <scope>NUCLEOTIDE SEQUENCE [LARGE SCALE GENOMIC DNA]</scope>
    <source>
        <strain evidence="10">cv. PBC81</strain>
    </source>
</reference>
<dbReference type="Proteomes" id="UP000224567">
    <property type="component" value="Unassembled WGS sequence"/>
</dbReference>
<dbReference type="PANTHER" id="PTHR13683">
    <property type="entry name" value="ASPARTYL PROTEASES"/>
    <property type="match status" value="1"/>
</dbReference>
<keyword evidence="2" id="KW-0479">Metal-binding</keyword>
<evidence type="ECO:0000256" key="5">
    <source>
        <dbReference type="PROSITE-ProRule" id="PRU00027"/>
    </source>
</evidence>
<comment type="similarity">
    <text evidence="1">Belongs to the peptidase A1 family.</text>
</comment>
<dbReference type="InterPro" id="IPR003656">
    <property type="entry name" value="Znf_BED"/>
</dbReference>
<keyword evidence="3 5" id="KW-0863">Zinc-finger</keyword>
<dbReference type="Pfam" id="PF14543">
    <property type="entry name" value="TAXi_N"/>
    <property type="match status" value="1"/>
</dbReference>
<feature type="domain" description="Peptidase A1" evidence="8">
    <location>
        <begin position="438"/>
        <end position="752"/>
    </location>
</feature>
<dbReference type="GO" id="GO:0004190">
    <property type="term" value="F:aspartic-type endopeptidase activity"/>
    <property type="evidence" value="ECO:0007669"/>
    <property type="project" value="InterPro"/>
</dbReference>
<sequence length="757" mass="84767">MDKLRNLATKGVKIFCPGSGSGSKKRITSGRGSSSNRYTRVPSPPVPLGTPFEEEIGVGAHDMDYVEAQENYGIEEENEVDVVNLDEDSENTVETPAVGDANVRSESVNLPPRPPIAPRPRKTTSIAWQFFERISDIEVQCNICQQIYKHRSGGKQGGTGTLMRHVAEDYKRELNIATQGSGDVGGPTQTRMDLATDHVAKKYNKLRDREEIAKMVAVGCLPFSFPSSDAFIRYIQAIYNPMFNVGGNENLFSPLNSTYIHQAKEIFMSLDPSRLQDPLMPSYTFTIYHSGIFEKSKFKDYDSLLINMLDRSEVRASYLASIFEDDRDVKKGENTTLAREQGARGGKIRKKVTFGCGKDQTTGQSSFGGTYSGIAGLGRRLKFGSYSLPSQFGADLMSICLPGFYSGKTSSLNFHITPWRRTTSAKIIKDDRIARCNTRASYLASTFEDDHCDVKEGGNSTLLITLQQVAGGEDRDFHCDQYSSECIYSKRYVDESRTNGFMADDVIYFVLGMKPIRVTFDQSGDFSSSNSGILGLGRKVFPTEKGGYSLPSQFRSNLMSMCLPTFYSGKGSVLSFHTSKWPGATKAKLLPNYKYPTHYFVNLYKVFVNDKEVQVNPSWWKFKRDMSGGIFVDTGTTFTRFPYDFYILFRYLFRAQVRDIPLVNSTVGPFDTCYEGDPGGDDLFFPVVKLYFGSVSPTTMLFLDHERVMLKYRGFYCLAFVGWKNNYGILGVYQLQGVALTFDTSENTLAFDIDACD</sequence>
<evidence type="ECO:0000259" key="7">
    <source>
        <dbReference type="PROSITE" id="PS50808"/>
    </source>
</evidence>
<feature type="domain" description="BED-type" evidence="7">
    <location>
        <begin position="122"/>
        <end position="177"/>
    </location>
</feature>
<protein>
    <recommendedName>
        <fullName evidence="11">BED-type domain-containing protein</fullName>
    </recommendedName>
</protein>
<dbReference type="InterPro" id="IPR032799">
    <property type="entry name" value="TAXi_C"/>
</dbReference>
<evidence type="ECO:0008006" key="11">
    <source>
        <dbReference type="Google" id="ProtNLM"/>
    </source>
</evidence>
<evidence type="ECO:0000259" key="8">
    <source>
        <dbReference type="PROSITE" id="PS51767"/>
    </source>
</evidence>
<dbReference type="GO" id="GO:0006508">
    <property type="term" value="P:proteolysis"/>
    <property type="evidence" value="ECO:0007669"/>
    <property type="project" value="InterPro"/>
</dbReference>
<dbReference type="Pfam" id="PF02892">
    <property type="entry name" value="zf-BED"/>
    <property type="match status" value="1"/>
</dbReference>
<reference evidence="10" key="2">
    <citation type="journal article" date="2017" name="J. Anim. Genet.">
        <title>Multiple reference genome sequences of hot pepper reveal the massive evolution of plant disease resistance genes by retroduplication.</title>
        <authorList>
            <person name="Kim S."/>
            <person name="Park J."/>
            <person name="Yeom S.-I."/>
            <person name="Kim Y.-M."/>
            <person name="Seo E."/>
            <person name="Kim K.-T."/>
            <person name="Kim M.-S."/>
            <person name="Lee J.M."/>
            <person name="Cheong K."/>
            <person name="Shin H.-S."/>
            <person name="Kim S.-B."/>
            <person name="Han K."/>
            <person name="Lee J."/>
            <person name="Park M."/>
            <person name="Lee H.-A."/>
            <person name="Lee H.-Y."/>
            <person name="Lee Y."/>
            <person name="Oh S."/>
            <person name="Lee J.H."/>
            <person name="Choi E."/>
            <person name="Choi E."/>
            <person name="Lee S.E."/>
            <person name="Jeon J."/>
            <person name="Kim H."/>
            <person name="Choi G."/>
            <person name="Song H."/>
            <person name="Lee J."/>
            <person name="Lee S.-C."/>
            <person name="Kwon J.-K."/>
            <person name="Lee H.-Y."/>
            <person name="Koo N."/>
            <person name="Hong Y."/>
            <person name="Kim R.W."/>
            <person name="Kang W.-H."/>
            <person name="Huh J.H."/>
            <person name="Kang B.-C."/>
            <person name="Yang T.-J."/>
            <person name="Lee Y.-H."/>
            <person name="Bennetzen J.L."/>
            <person name="Choi D."/>
        </authorList>
    </citation>
    <scope>NUCLEOTIDE SEQUENCE [LARGE SCALE GENOMIC DNA]</scope>
    <source>
        <strain evidence="10">cv. PBC81</strain>
    </source>
</reference>
<dbReference type="InterPro" id="IPR001461">
    <property type="entry name" value="Aspartic_peptidase_A1"/>
</dbReference>
<dbReference type="PROSITE" id="PS50808">
    <property type="entry name" value="ZF_BED"/>
    <property type="match status" value="1"/>
</dbReference>
<accession>A0A2G2WAB5</accession>
<dbReference type="SUPFAM" id="SSF50630">
    <property type="entry name" value="Acid proteases"/>
    <property type="match status" value="1"/>
</dbReference>
<dbReference type="PANTHER" id="PTHR13683:SF891">
    <property type="entry name" value="PROTEIN ASPARTIC PROTEASE IN GUARD CELL 2-LIKE"/>
    <property type="match status" value="1"/>
</dbReference>
<dbReference type="InterPro" id="IPR032861">
    <property type="entry name" value="TAXi_N"/>
</dbReference>
<evidence type="ECO:0000256" key="6">
    <source>
        <dbReference type="SAM" id="MobiDB-lite"/>
    </source>
</evidence>
<dbReference type="SMART" id="SM00614">
    <property type="entry name" value="ZnF_BED"/>
    <property type="match status" value="1"/>
</dbReference>
<keyword evidence="10" id="KW-1185">Reference proteome</keyword>
<evidence type="ECO:0000256" key="2">
    <source>
        <dbReference type="ARBA" id="ARBA00022723"/>
    </source>
</evidence>